<sequence length="84" mass="9458">MIDVVNFPGPTVVVLQQEALDVLLSRTHSPYELHDLTSCHDVLNLCFMHNCIEDSPVPVPIKTKSLKPKAYSTLACYKILFFVL</sequence>
<accession>A0AAU8P941</accession>
<keyword evidence="2" id="KW-1185">Reference proteome</keyword>
<evidence type="ECO:0000313" key="2">
    <source>
        <dbReference type="Proteomes" id="UP000009229"/>
    </source>
</evidence>
<organism evidence="1 2">
    <name type="scientific">Desulfofundulus kuznetsovii (strain DSM 6115 / VKM B-1805 / 17)</name>
    <name type="common">Desulfotomaculum kuznetsovii</name>
    <dbReference type="NCBI Taxonomy" id="760568"/>
    <lineage>
        <taxon>Bacteria</taxon>
        <taxon>Bacillati</taxon>
        <taxon>Bacillota</taxon>
        <taxon>Clostridia</taxon>
        <taxon>Eubacteriales</taxon>
        <taxon>Peptococcaceae</taxon>
        <taxon>Desulfofundulus</taxon>
    </lineage>
</organism>
<proteinExistence type="predicted"/>
<dbReference type="KEGG" id="dku:Desku_0798"/>
<protein>
    <submittedName>
        <fullName evidence="1">Uncharacterized protein</fullName>
    </submittedName>
</protein>
<evidence type="ECO:0000313" key="1">
    <source>
        <dbReference type="EMBL" id="AEG14402.1"/>
    </source>
</evidence>
<dbReference type="EMBL" id="CP002770">
    <property type="protein sequence ID" value="AEG14402.1"/>
    <property type="molecule type" value="Genomic_DNA"/>
</dbReference>
<reference evidence="2" key="1">
    <citation type="submission" date="2011-05" db="EMBL/GenBank/DDBJ databases">
        <title>Complete sequence of Desulfotomaculum kuznetsovii DSM 6115.</title>
        <authorList>
            <person name="Lucas S."/>
            <person name="Han J."/>
            <person name="Lapidus A."/>
            <person name="Cheng J.-F."/>
            <person name="Goodwin L."/>
            <person name="Pitluck S."/>
            <person name="Peters L."/>
            <person name="Mikhailova N."/>
            <person name="Lu M."/>
            <person name="Saunders E."/>
            <person name="Han C."/>
            <person name="Tapia R."/>
            <person name="Land M."/>
            <person name="Hauser L."/>
            <person name="Kyrpides N."/>
            <person name="Ivanova N."/>
            <person name="Pagani I."/>
            <person name="Nazina T."/>
            <person name="Ivanova A."/>
            <person name="Parshina S."/>
            <person name="Kuever J."/>
            <person name="Muyzer G."/>
            <person name="Plugge C."/>
            <person name="Stams A."/>
            <person name="Woyke T."/>
        </authorList>
    </citation>
    <scope>NUCLEOTIDE SEQUENCE [LARGE SCALE GENOMIC DNA]</scope>
    <source>
        <strain evidence="2">DSM 6115 / VKM B-1805 / 17</strain>
    </source>
</reference>
<name>A0AAU8P941_DESK7</name>
<gene>
    <name evidence="1" type="ordered locus">Desku_0798</name>
</gene>
<dbReference type="Proteomes" id="UP000009229">
    <property type="component" value="Chromosome"/>
</dbReference>
<dbReference type="AlphaFoldDB" id="A0AAU8P941"/>